<sequence length="258" mass="27049">MPSEPDASRAFFTAVTAPEPNIPEGVVGPDGQPDGKRFGVYRNTVASTLTEALSATFPAVVRLVGEEFFAAAARAFASEEKPASPLLFRYGAGFPDFLARLPSLAPYPYIPDVARLDWAWLQAYHAADEAPLDPSALAGIAPDRLDHLRLALHPAAHLIVSPFPAVTIWEANRSDGPAPERLPDGGEDALVTRPDLDVEVRRLPPGAATLLSALDRGLPLGPAATAAVQEAPDFDLAASLSVLLGAGALAALRPSEAP</sequence>
<dbReference type="InterPro" id="IPR018640">
    <property type="entry name" value="DUF2063"/>
</dbReference>
<evidence type="ECO:0000313" key="3">
    <source>
        <dbReference type="Proteomes" id="UP001229244"/>
    </source>
</evidence>
<evidence type="ECO:0000259" key="1">
    <source>
        <dbReference type="Pfam" id="PF09836"/>
    </source>
</evidence>
<dbReference type="Gene3D" id="1.10.150.690">
    <property type="entry name" value="DUF2063"/>
    <property type="match status" value="1"/>
</dbReference>
<keyword evidence="3" id="KW-1185">Reference proteome</keyword>
<feature type="domain" description="Putative DNA-binding" evidence="1">
    <location>
        <begin position="9"/>
        <end position="98"/>
    </location>
</feature>
<reference evidence="2" key="1">
    <citation type="submission" date="2023-07" db="EMBL/GenBank/DDBJ databases">
        <title>Genomic Encyclopedia of Type Strains, Phase IV (KMG-IV): sequencing the most valuable type-strain genomes for metagenomic binning, comparative biology and taxonomic classification.</title>
        <authorList>
            <person name="Goeker M."/>
        </authorList>
    </citation>
    <scope>NUCLEOTIDE SEQUENCE</scope>
    <source>
        <strain evidence="2">DSM 21202</strain>
    </source>
</reference>
<gene>
    <name evidence="2" type="ORF">J2S73_000604</name>
</gene>
<accession>A0AAE3VLG3</accession>
<dbReference type="RefSeq" id="WP_306883945.1">
    <property type="nucleotide sequence ID" value="NZ_JAUSUL010000001.1"/>
</dbReference>
<organism evidence="2 3">
    <name type="scientific">Amorphus orientalis</name>
    <dbReference type="NCBI Taxonomy" id="649198"/>
    <lineage>
        <taxon>Bacteria</taxon>
        <taxon>Pseudomonadati</taxon>
        <taxon>Pseudomonadota</taxon>
        <taxon>Alphaproteobacteria</taxon>
        <taxon>Hyphomicrobiales</taxon>
        <taxon>Amorphaceae</taxon>
        <taxon>Amorphus</taxon>
    </lineage>
</organism>
<evidence type="ECO:0000313" key="2">
    <source>
        <dbReference type="EMBL" id="MDQ0314167.1"/>
    </source>
</evidence>
<name>A0AAE3VLG3_9HYPH</name>
<dbReference type="EMBL" id="JAUSUL010000001">
    <property type="protein sequence ID" value="MDQ0314167.1"/>
    <property type="molecule type" value="Genomic_DNA"/>
</dbReference>
<dbReference type="InterPro" id="IPR044922">
    <property type="entry name" value="DUF2063_N_sf"/>
</dbReference>
<dbReference type="Pfam" id="PF09836">
    <property type="entry name" value="DUF2063"/>
    <property type="match status" value="1"/>
</dbReference>
<comment type="caution">
    <text evidence="2">The sequence shown here is derived from an EMBL/GenBank/DDBJ whole genome shotgun (WGS) entry which is preliminary data.</text>
</comment>
<dbReference type="Proteomes" id="UP001229244">
    <property type="component" value="Unassembled WGS sequence"/>
</dbReference>
<protein>
    <recommendedName>
        <fullName evidence="1">Putative DNA-binding domain-containing protein</fullName>
    </recommendedName>
</protein>
<dbReference type="AlphaFoldDB" id="A0AAE3VLG3"/>
<proteinExistence type="predicted"/>